<reference evidence="2 3" key="1">
    <citation type="submission" date="2019-03" db="EMBL/GenBank/DDBJ databases">
        <title>Above-ground endophytic microbial communities from plants in different locations in the United States.</title>
        <authorList>
            <person name="Frank C."/>
        </authorList>
    </citation>
    <scope>NUCLEOTIDE SEQUENCE [LARGE SCALE GENOMIC DNA]</scope>
    <source>
        <strain evidence="2 3">LP_13_YM</strain>
    </source>
</reference>
<dbReference type="AlphaFoldDB" id="A0A4R3YYJ5"/>
<keyword evidence="2" id="KW-0489">Methyltransferase</keyword>
<sequence length="191" mass="20926">MKVPESGMPEEQDWARFFDVEGAMDAFLAGERAVKQAVEFGCGYGTFTVALARRSNGHVTALDIEPEMVAATQGKAVLNGTTNIHARQRDFITGGTGLAAASQTDALVFNILHLERPLALLQEVHRVLQPGGQISLMHWRTDVPTPRGPPLSIRPTPSQCEQWLVETGFLHVHPVDLTKSCPYHYGLIATR</sequence>
<dbReference type="PANTHER" id="PTHR42912:SF93">
    <property type="entry name" value="N6-ADENOSINE-METHYLTRANSFERASE TMT1A"/>
    <property type="match status" value="1"/>
</dbReference>
<organism evidence="2 3">
    <name type="scientific">Luteibacter rhizovicinus</name>
    <dbReference type="NCBI Taxonomy" id="242606"/>
    <lineage>
        <taxon>Bacteria</taxon>
        <taxon>Pseudomonadati</taxon>
        <taxon>Pseudomonadota</taxon>
        <taxon>Gammaproteobacteria</taxon>
        <taxon>Lysobacterales</taxon>
        <taxon>Rhodanobacteraceae</taxon>
        <taxon>Luteibacter</taxon>
    </lineage>
</organism>
<dbReference type="InterPro" id="IPR029063">
    <property type="entry name" value="SAM-dependent_MTases_sf"/>
</dbReference>
<dbReference type="InterPro" id="IPR050508">
    <property type="entry name" value="Methyltransf_Superfamily"/>
</dbReference>
<evidence type="ECO:0000313" key="2">
    <source>
        <dbReference type="EMBL" id="TCV96433.1"/>
    </source>
</evidence>
<dbReference type="GO" id="GO:0008168">
    <property type="term" value="F:methyltransferase activity"/>
    <property type="evidence" value="ECO:0007669"/>
    <property type="project" value="UniProtKB-KW"/>
</dbReference>
<name>A0A4R3YYJ5_9GAMM</name>
<accession>A0A4R3YYJ5</accession>
<dbReference type="EMBL" id="SMCS01000002">
    <property type="protein sequence ID" value="TCV96433.1"/>
    <property type="molecule type" value="Genomic_DNA"/>
</dbReference>
<dbReference type="CDD" id="cd02440">
    <property type="entry name" value="AdoMet_MTases"/>
    <property type="match status" value="1"/>
</dbReference>
<protein>
    <submittedName>
        <fullName evidence="2">Methyltransferase family protein</fullName>
    </submittedName>
</protein>
<dbReference type="GO" id="GO:0032259">
    <property type="term" value="P:methylation"/>
    <property type="evidence" value="ECO:0007669"/>
    <property type="project" value="UniProtKB-KW"/>
</dbReference>
<dbReference type="PANTHER" id="PTHR42912">
    <property type="entry name" value="METHYLTRANSFERASE"/>
    <property type="match status" value="1"/>
</dbReference>
<evidence type="ECO:0000313" key="3">
    <source>
        <dbReference type="Proteomes" id="UP000295645"/>
    </source>
</evidence>
<dbReference type="InterPro" id="IPR041698">
    <property type="entry name" value="Methyltransf_25"/>
</dbReference>
<keyword evidence="3" id="KW-1185">Reference proteome</keyword>
<dbReference type="Proteomes" id="UP000295645">
    <property type="component" value="Unassembled WGS sequence"/>
</dbReference>
<gene>
    <name evidence="2" type="ORF">EC912_102784</name>
</gene>
<evidence type="ECO:0000259" key="1">
    <source>
        <dbReference type="Pfam" id="PF13649"/>
    </source>
</evidence>
<dbReference type="SUPFAM" id="SSF53335">
    <property type="entry name" value="S-adenosyl-L-methionine-dependent methyltransferases"/>
    <property type="match status" value="1"/>
</dbReference>
<proteinExistence type="predicted"/>
<comment type="caution">
    <text evidence="2">The sequence shown here is derived from an EMBL/GenBank/DDBJ whole genome shotgun (WGS) entry which is preliminary data.</text>
</comment>
<dbReference type="Pfam" id="PF13649">
    <property type="entry name" value="Methyltransf_25"/>
    <property type="match status" value="1"/>
</dbReference>
<dbReference type="OrthoDB" id="323463at2"/>
<keyword evidence="2" id="KW-0808">Transferase</keyword>
<dbReference type="Gene3D" id="3.40.50.150">
    <property type="entry name" value="Vaccinia Virus protein VP39"/>
    <property type="match status" value="1"/>
</dbReference>
<feature type="domain" description="Methyltransferase" evidence="1">
    <location>
        <begin position="38"/>
        <end position="132"/>
    </location>
</feature>